<keyword evidence="4 6" id="KW-0378">Hydrolase</keyword>
<keyword evidence="5 6" id="KW-0460">Magnesium</keyword>
<comment type="function">
    <text evidence="6">Toxic component of a toxin-antitoxin (TA) system. An RNase.</text>
</comment>
<feature type="binding site" evidence="6">
    <location>
        <position position="97"/>
    </location>
    <ligand>
        <name>Mg(2+)</name>
        <dbReference type="ChEBI" id="CHEBI:18420"/>
    </ligand>
</feature>
<dbReference type="RefSeq" id="WP_039363433.1">
    <property type="nucleotide sequence ID" value="NZ_PGEZ01000001.1"/>
</dbReference>
<comment type="cofactor">
    <cofactor evidence="6">
        <name>Mg(2+)</name>
        <dbReference type="ChEBI" id="CHEBI:18420"/>
    </cofactor>
</comment>
<evidence type="ECO:0000256" key="5">
    <source>
        <dbReference type="ARBA" id="ARBA00022842"/>
    </source>
</evidence>
<dbReference type="Proteomes" id="UP000230842">
    <property type="component" value="Unassembled WGS sequence"/>
</dbReference>
<evidence type="ECO:0000256" key="1">
    <source>
        <dbReference type="ARBA" id="ARBA00022649"/>
    </source>
</evidence>
<sequence>MILADTSAWIEYDRATGSSVDERITELITDDGGLAVTEPVVTEVAAGARTDARERDLRRLLLRFDLLAFDAVGDFDAATRIYRRCRTSGITPRGMVDCMIAAVAWRRGATPLSWDADLARVAGVVGVELDRASLRV</sequence>
<dbReference type="GO" id="GO:0000287">
    <property type="term" value="F:magnesium ion binding"/>
    <property type="evidence" value="ECO:0007669"/>
    <property type="project" value="UniProtKB-UniRule"/>
</dbReference>
<dbReference type="InterPro" id="IPR029060">
    <property type="entry name" value="PIN-like_dom_sf"/>
</dbReference>
<gene>
    <name evidence="6" type="primary">vapC</name>
    <name evidence="8" type="ORF">CLV56_1971</name>
</gene>
<evidence type="ECO:0000259" key="7">
    <source>
        <dbReference type="Pfam" id="PF01850"/>
    </source>
</evidence>
<evidence type="ECO:0000313" key="9">
    <source>
        <dbReference type="Proteomes" id="UP000230842"/>
    </source>
</evidence>
<keyword evidence="9" id="KW-1185">Reference proteome</keyword>
<organism evidence="8 9">
    <name type="scientific">Mumia flava</name>
    <dbReference type="NCBI Taxonomy" id="1348852"/>
    <lineage>
        <taxon>Bacteria</taxon>
        <taxon>Bacillati</taxon>
        <taxon>Actinomycetota</taxon>
        <taxon>Actinomycetes</taxon>
        <taxon>Propionibacteriales</taxon>
        <taxon>Nocardioidaceae</taxon>
        <taxon>Mumia</taxon>
    </lineage>
</organism>
<dbReference type="Gene3D" id="3.40.50.1010">
    <property type="entry name" value="5'-nuclease"/>
    <property type="match status" value="1"/>
</dbReference>
<reference evidence="8 9" key="1">
    <citation type="submission" date="2017-11" db="EMBL/GenBank/DDBJ databases">
        <title>Genomic Encyclopedia of Archaeal and Bacterial Type Strains, Phase II (KMG-II): From Individual Species to Whole Genera.</title>
        <authorList>
            <person name="Goeker M."/>
        </authorList>
    </citation>
    <scope>NUCLEOTIDE SEQUENCE [LARGE SCALE GENOMIC DNA]</scope>
    <source>
        <strain evidence="8 9">DSM 27763</strain>
    </source>
</reference>
<proteinExistence type="inferred from homology"/>
<dbReference type="InterPro" id="IPR051749">
    <property type="entry name" value="PINc/VapC_TA_RNase"/>
</dbReference>
<evidence type="ECO:0000256" key="6">
    <source>
        <dbReference type="HAMAP-Rule" id="MF_00265"/>
    </source>
</evidence>
<name>A0A0B2B2Q4_9ACTN</name>
<accession>A0A0B2B2Q4</accession>
<dbReference type="InterPro" id="IPR022907">
    <property type="entry name" value="VapC_family"/>
</dbReference>
<feature type="domain" description="PIN" evidence="7">
    <location>
        <begin position="2"/>
        <end position="123"/>
    </location>
</feature>
<evidence type="ECO:0000256" key="2">
    <source>
        <dbReference type="ARBA" id="ARBA00022722"/>
    </source>
</evidence>
<dbReference type="SUPFAM" id="SSF88723">
    <property type="entry name" value="PIN domain-like"/>
    <property type="match status" value="1"/>
</dbReference>
<keyword evidence="2 6" id="KW-0540">Nuclease</keyword>
<comment type="caution">
    <text evidence="8">The sequence shown here is derived from an EMBL/GenBank/DDBJ whole genome shotgun (WGS) entry which is preliminary data.</text>
</comment>
<dbReference type="PANTHER" id="PTHR42740:SF1">
    <property type="entry name" value="RIBONUCLEASE VAPC3"/>
    <property type="match status" value="1"/>
</dbReference>
<dbReference type="AlphaFoldDB" id="A0A0B2B2Q4"/>
<dbReference type="PANTHER" id="PTHR42740">
    <property type="entry name" value="RIBONUCLEASE VAPC3"/>
    <property type="match status" value="1"/>
</dbReference>
<dbReference type="GO" id="GO:0004540">
    <property type="term" value="F:RNA nuclease activity"/>
    <property type="evidence" value="ECO:0007669"/>
    <property type="project" value="InterPro"/>
</dbReference>
<feature type="binding site" evidence="6">
    <location>
        <position position="5"/>
    </location>
    <ligand>
        <name>Mg(2+)</name>
        <dbReference type="ChEBI" id="CHEBI:18420"/>
    </ligand>
</feature>
<evidence type="ECO:0000256" key="4">
    <source>
        <dbReference type="ARBA" id="ARBA00022801"/>
    </source>
</evidence>
<protein>
    <recommendedName>
        <fullName evidence="6">Ribonuclease VapC</fullName>
        <shortName evidence="6">RNase VapC</shortName>
        <ecNumber evidence="6">3.1.-.-</ecNumber>
    </recommendedName>
    <alternativeName>
        <fullName evidence="6">Toxin VapC</fullName>
    </alternativeName>
</protein>
<dbReference type="OrthoDB" id="9811788at2"/>
<keyword evidence="1 6" id="KW-1277">Toxin-antitoxin system</keyword>
<dbReference type="EMBL" id="PGEZ01000001">
    <property type="protein sequence ID" value="PJJ57733.1"/>
    <property type="molecule type" value="Genomic_DNA"/>
</dbReference>
<keyword evidence="6" id="KW-0800">Toxin</keyword>
<comment type="similarity">
    <text evidence="6">Belongs to the PINc/VapC protein family.</text>
</comment>
<dbReference type="Pfam" id="PF01850">
    <property type="entry name" value="PIN"/>
    <property type="match status" value="1"/>
</dbReference>
<dbReference type="InterPro" id="IPR002716">
    <property type="entry name" value="PIN_dom"/>
</dbReference>
<keyword evidence="3 6" id="KW-0479">Metal-binding</keyword>
<dbReference type="EC" id="3.1.-.-" evidence="6"/>
<dbReference type="HAMAP" id="MF_00265">
    <property type="entry name" value="VapC_Nob1"/>
    <property type="match status" value="1"/>
</dbReference>
<evidence type="ECO:0000256" key="3">
    <source>
        <dbReference type="ARBA" id="ARBA00022723"/>
    </source>
</evidence>
<evidence type="ECO:0000313" key="8">
    <source>
        <dbReference type="EMBL" id="PJJ57733.1"/>
    </source>
</evidence>
<dbReference type="GO" id="GO:0090729">
    <property type="term" value="F:toxin activity"/>
    <property type="evidence" value="ECO:0007669"/>
    <property type="project" value="UniProtKB-KW"/>
</dbReference>
<dbReference type="GO" id="GO:0016787">
    <property type="term" value="F:hydrolase activity"/>
    <property type="evidence" value="ECO:0007669"/>
    <property type="project" value="UniProtKB-KW"/>
</dbReference>